<dbReference type="AlphaFoldDB" id="A0A644TAN4"/>
<organism evidence="11">
    <name type="scientific">bioreactor metagenome</name>
    <dbReference type="NCBI Taxonomy" id="1076179"/>
    <lineage>
        <taxon>unclassified sequences</taxon>
        <taxon>metagenomes</taxon>
        <taxon>ecological metagenomes</taxon>
    </lineage>
</organism>
<dbReference type="InterPro" id="IPR011010">
    <property type="entry name" value="DNA_brk_join_enz"/>
</dbReference>
<gene>
    <name evidence="11" type="primary">xerC_10</name>
    <name evidence="11" type="ORF">SDC9_09556</name>
</gene>
<keyword evidence="6" id="KW-0238">DNA-binding</keyword>
<evidence type="ECO:0000256" key="3">
    <source>
        <dbReference type="ARBA" id="ARBA00022618"/>
    </source>
</evidence>
<reference evidence="11" key="1">
    <citation type="submission" date="2019-08" db="EMBL/GenBank/DDBJ databases">
        <authorList>
            <person name="Kucharzyk K."/>
            <person name="Murdoch R.W."/>
            <person name="Higgins S."/>
            <person name="Loffler F."/>
        </authorList>
    </citation>
    <scope>NUCLEOTIDE SEQUENCE</scope>
</reference>
<evidence type="ECO:0000256" key="1">
    <source>
        <dbReference type="ARBA" id="ARBA00004496"/>
    </source>
</evidence>
<accession>A0A644TAN4</accession>
<dbReference type="InterPro" id="IPR002104">
    <property type="entry name" value="Integrase_catalytic"/>
</dbReference>
<dbReference type="GO" id="GO:0005737">
    <property type="term" value="C:cytoplasm"/>
    <property type="evidence" value="ECO:0007669"/>
    <property type="project" value="UniProtKB-SubCell"/>
</dbReference>
<dbReference type="Pfam" id="PF02899">
    <property type="entry name" value="Phage_int_SAM_1"/>
    <property type="match status" value="1"/>
</dbReference>
<keyword evidence="4" id="KW-0159">Chromosome partition</keyword>
<keyword evidence="3" id="KW-0132">Cell division</keyword>
<evidence type="ECO:0000256" key="2">
    <source>
        <dbReference type="ARBA" id="ARBA00022490"/>
    </source>
</evidence>
<dbReference type="InterPro" id="IPR013762">
    <property type="entry name" value="Integrase-like_cat_sf"/>
</dbReference>
<dbReference type="InterPro" id="IPR044068">
    <property type="entry name" value="CB"/>
</dbReference>
<comment type="subcellular location">
    <subcellularLocation>
        <location evidence="1">Cytoplasm</location>
    </subcellularLocation>
</comment>
<evidence type="ECO:0000256" key="6">
    <source>
        <dbReference type="ARBA" id="ARBA00023125"/>
    </source>
</evidence>
<dbReference type="GO" id="GO:0015074">
    <property type="term" value="P:DNA integration"/>
    <property type="evidence" value="ECO:0007669"/>
    <property type="project" value="UniProtKB-KW"/>
</dbReference>
<dbReference type="PROSITE" id="PS51898">
    <property type="entry name" value="TYR_RECOMBINASE"/>
    <property type="match status" value="1"/>
</dbReference>
<dbReference type="SUPFAM" id="SSF56349">
    <property type="entry name" value="DNA breaking-rejoining enzymes"/>
    <property type="match status" value="1"/>
</dbReference>
<dbReference type="PANTHER" id="PTHR30349">
    <property type="entry name" value="PHAGE INTEGRASE-RELATED"/>
    <property type="match status" value="1"/>
</dbReference>
<keyword evidence="5" id="KW-0229">DNA integration</keyword>
<name>A0A644TAN4_9ZZZZ</name>
<evidence type="ECO:0000256" key="5">
    <source>
        <dbReference type="ARBA" id="ARBA00022908"/>
    </source>
</evidence>
<dbReference type="PANTHER" id="PTHR30349:SF77">
    <property type="entry name" value="TYROSINE RECOMBINASE XERC"/>
    <property type="match status" value="1"/>
</dbReference>
<keyword evidence="2" id="KW-0963">Cytoplasm</keyword>
<dbReference type="GO" id="GO:0006310">
    <property type="term" value="P:DNA recombination"/>
    <property type="evidence" value="ECO:0007669"/>
    <property type="project" value="UniProtKB-KW"/>
</dbReference>
<dbReference type="GO" id="GO:0051301">
    <property type="term" value="P:cell division"/>
    <property type="evidence" value="ECO:0007669"/>
    <property type="project" value="UniProtKB-KW"/>
</dbReference>
<evidence type="ECO:0000256" key="4">
    <source>
        <dbReference type="ARBA" id="ARBA00022829"/>
    </source>
</evidence>
<protein>
    <submittedName>
        <fullName evidence="11">Tyrosine recombinase XerC</fullName>
    </submittedName>
</protein>
<dbReference type="GO" id="GO:0003677">
    <property type="term" value="F:DNA binding"/>
    <property type="evidence" value="ECO:0007669"/>
    <property type="project" value="UniProtKB-KW"/>
</dbReference>
<feature type="domain" description="Tyr recombinase" evidence="9">
    <location>
        <begin position="104"/>
        <end position="283"/>
    </location>
</feature>
<dbReference type="InterPro" id="IPR050090">
    <property type="entry name" value="Tyrosine_recombinase_XerCD"/>
</dbReference>
<evidence type="ECO:0000259" key="9">
    <source>
        <dbReference type="PROSITE" id="PS51898"/>
    </source>
</evidence>
<keyword evidence="8" id="KW-0131">Cell cycle</keyword>
<feature type="domain" description="Core-binding (CB)" evidence="10">
    <location>
        <begin position="1"/>
        <end position="83"/>
    </location>
</feature>
<dbReference type="GO" id="GO:0007059">
    <property type="term" value="P:chromosome segregation"/>
    <property type="evidence" value="ECO:0007669"/>
    <property type="project" value="UniProtKB-KW"/>
</dbReference>
<evidence type="ECO:0000256" key="7">
    <source>
        <dbReference type="ARBA" id="ARBA00023172"/>
    </source>
</evidence>
<evidence type="ECO:0000256" key="8">
    <source>
        <dbReference type="ARBA" id="ARBA00023306"/>
    </source>
</evidence>
<dbReference type="InterPro" id="IPR004107">
    <property type="entry name" value="Integrase_SAM-like_N"/>
</dbReference>
<dbReference type="Pfam" id="PF00589">
    <property type="entry name" value="Phage_integrase"/>
    <property type="match status" value="1"/>
</dbReference>
<dbReference type="Gene3D" id="1.10.150.130">
    <property type="match status" value="1"/>
</dbReference>
<evidence type="ECO:0000313" key="11">
    <source>
        <dbReference type="EMBL" id="MPL63914.1"/>
    </source>
</evidence>
<dbReference type="Gene3D" id="1.10.443.10">
    <property type="entry name" value="Intergrase catalytic core"/>
    <property type="match status" value="1"/>
</dbReference>
<sequence length="294" mass="34200">MIDKFLDYISVEKRYSQNTLVSYKKDLEDLLLFISATEGTEDLKKVDKKIIRNFIVSLSEKKIQKRSINRKLSSLRSFYLYLLKIGEIQVSPLETIPSLKFYAEKQIPISEEEMENLGEILEKEPENLLEKLIIETLYQTGMRKTELCNILLDQVDFSKSEIFIKGKGNKQRVVPISENLLKQMRVYLTVRKPNEDSGIYFFVRENGKKLSEKFVYSVVNRYLSLITLKKKKSPHILRHSFATHVLNNGAEISKVKKILGHSSLASTQVYTNGNIEQLKRVFNQAHPRAYKKED</sequence>
<proteinExistence type="predicted"/>
<dbReference type="InterPro" id="IPR010998">
    <property type="entry name" value="Integrase_recombinase_N"/>
</dbReference>
<dbReference type="PROSITE" id="PS51900">
    <property type="entry name" value="CB"/>
    <property type="match status" value="1"/>
</dbReference>
<evidence type="ECO:0000259" key="10">
    <source>
        <dbReference type="PROSITE" id="PS51900"/>
    </source>
</evidence>
<dbReference type="EMBL" id="VSSQ01000023">
    <property type="protein sequence ID" value="MPL63914.1"/>
    <property type="molecule type" value="Genomic_DNA"/>
</dbReference>
<comment type="caution">
    <text evidence="11">The sequence shown here is derived from an EMBL/GenBank/DDBJ whole genome shotgun (WGS) entry which is preliminary data.</text>
</comment>
<keyword evidence="7" id="KW-0233">DNA recombination</keyword>